<dbReference type="PANTHER" id="PTHR30055:SF175">
    <property type="entry name" value="HTH-TYPE TRANSCRIPTIONAL REPRESSOR KSTR2"/>
    <property type="match status" value="1"/>
</dbReference>
<protein>
    <recommendedName>
        <fullName evidence="6">HTH tetR-type domain-containing protein</fullName>
    </recommendedName>
</protein>
<dbReference type="PROSITE" id="PS50977">
    <property type="entry name" value="HTH_TETR_2"/>
    <property type="match status" value="1"/>
</dbReference>
<feature type="DNA-binding region" description="H-T-H motif" evidence="5">
    <location>
        <begin position="39"/>
        <end position="58"/>
    </location>
</feature>
<keyword evidence="3 5" id="KW-0238">DNA-binding</keyword>
<keyword evidence="1" id="KW-0678">Repressor</keyword>
<name>A0ABQ6FWI5_9CHLR</name>
<dbReference type="InterPro" id="IPR009057">
    <property type="entry name" value="Homeodomain-like_sf"/>
</dbReference>
<accession>A0ABQ6FWI5</accession>
<evidence type="ECO:0000313" key="7">
    <source>
        <dbReference type="EMBL" id="GLV56866.1"/>
    </source>
</evidence>
<dbReference type="PROSITE" id="PS01081">
    <property type="entry name" value="HTH_TETR_1"/>
    <property type="match status" value="1"/>
</dbReference>
<dbReference type="InterPro" id="IPR023772">
    <property type="entry name" value="DNA-bd_HTH_TetR-type_CS"/>
</dbReference>
<evidence type="ECO:0000256" key="5">
    <source>
        <dbReference type="PROSITE-ProRule" id="PRU00335"/>
    </source>
</evidence>
<evidence type="ECO:0000256" key="3">
    <source>
        <dbReference type="ARBA" id="ARBA00023125"/>
    </source>
</evidence>
<evidence type="ECO:0000256" key="2">
    <source>
        <dbReference type="ARBA" id="ARBA00023015"/>
    </source>
</evidence>
<dbReference type="PRINTS" id="PR00455">
    <property type="entry name" value="HTHTETR"/>
</dbReference>
<dbReference type="SUPFAM" id="SSF46689">
    <property type="entry name" value="Homeodomain-like"/>
    <property type="match status" value="1"/>
</dbReference>
<sequence length="209" mass="23937">MASSQVHRSLKEKQRQEREELILKVAQDVFLERGYHETSMDEIASRVGIAKGTVYLHFPGKDDLVIAIFERDMQEILRQMDACLDCQPSPQARLEALLHFMYAGLFSKRTQLLSSIYHSADRQRLFAEKGGCLRDLWERVAQRVAQILEEGKARGDFDTTIPTSIMTSTFLSLISPKSYERLLTEGQFVPEDIVAHTSKIFFRGIQTKP</sequence>
<feature type="domain" description="HTH tetR-type" evidence="6">
    <location>
        <begin position="16"/>
        <end position="76"/>
    </location>
</feature>
<gene>
    <name evidence="7" type="ORF">KDH_37050</name>
</gene>
<keyword evidence="8" id="KW-1185">Reference proteome</keyword>
<dbReference type="InterPro" id="IPR036271">
    <property type="entry name" value="Tet_transcr_reg_TetR-rel_C_sf"/>
</dbReference>
<dbReference type="InterPro" id="IPR001647">
    <property type="entry name" value="HTH_TetR"/>
</dbReference>
<dbReference type="Gene3D" id="1.10.357.10">
    <property type="entry name" value="Tetracycline Repressor, domain 2"/>
    <property type="match status" value="1"/>
</dbReference>
<dbReference type="PANTHER" id="PTHR30055">
    <property type="entry name" value="HTH-TYPE TRANSCRIPTIONAL REGULATOR RUTR"/>
    <property type="match status" value="1"/>
</dbReference>
<comment type="caution">
    <text evidence="7">The sequence shown here is derived from an EMBL/GenBank/DDBJ whole genome shotgun (WGS) entry which is preliminary data.</text>
</comment>
<reference evidence="7 8" key="1">
    <citation type="submission" date="2023-02" db="EMBL/GenBank/DDBJ databases">
        <title>Dictyobacter halimunensis sp. nov., a new member of the class Ktedonobacteria from forest soil in a geothermal area.</title>
        <authorList>
            <person name="Rachmania M.K."/>
            <person name="Ningsih F."/>
            <person name="Sakai Y."/>
            <person name="Yabe S."/>
            <person name="Yokota A."/>
            <person name="Sjamsuridzal W."/>
        </authorList>
    </citation>
    <scope>NUCLEOTIDE SEQUENCE [LARGE SCALE GENOMIC DNA]</scope>
    <source>
        <strain evidence="7 8">S3.2.2.5</strain>
    </source>
</reference>
<evidence type="ECO:0000259" key="6">
    <source>
        <dbReference type="PROSITE" id="PS50977"/>
    </source>
</evidence>
<dbReference type="Pfam" id="PF00440">
    <property type="entry name" value="TetR_N"/>
    <property type="match status" value="1"/>
</dbReference>
<dbReference type="Proteomes" id="UP001344906">
    <property type="component" value="Unassembled WGS sequence"/>
</dbReference>
<dbReference type="InterPro" id="IPR050109">
    <property type="entry name" value="HTH-type_TetR-like_transc_reg"/>
</dbReference>
<keyword evidence="4" id="KW-0804">Transcription</keyword>
<dbReference type="EMBL" id="BSRI01000002">
    <property type="protein sequence ID" value="GLV56866.1"/>
    <property type="molecule type" value="Genomic_DNA"/>
</dbReference>
<evidence type="ECO:0000256" key="4">
    <source>
        <dbReference type="ARBA" id="ARBA00023163"/>
    </source>
</evidence>
<keyword evidence="2" id="KW-0805">Transcription regulation</keyword>
<proteinExistence type="predicted"/>
<organism evidence="7 8">
    <name type="scientific">Dictyobacter halimunensis</name>
    <dbReference type="NCBI Taxonomy" id="3026934"/>
    <lineage>
        <taxon>Bacteria</taxon>
        <taxon>Bacillati</taxon>
        <taxon>Chloroflexota</taxon>
        <taxon>Ktedonobacteria</taxon>
        <taxon>Ktedonobacterales</taxon>
        <taxon>Dictyobacteraceae</taxon>
        <taxon>Dictyobacter</taxon>
    </lineage>
</organism>
<dbReference type="RefSeq" id="WP_338252524.1">
    <property type="nucleotide sequence ID" value="NZ_BSRI01000002.1"/>
</dbReference>
<evidence type="ECO:0000313" key="8">
    <source>
        <dbReference type="Proteomes" id="UP001344906"/>
    </source>
</evidence>
<evidence type="ECO:0000256" key="1">
    <source>
        <dbReference type="ARBA" id="ARBA00022491"/>
    </source>
</evidence>
<dbReference type="SUPFAM" id="SSF48498">
    <property type="entry name" value="Tetracyclin repressor-like, C-terminal domain"/>
    <property type="match status" value="1"/>
</dbReference>